<organism evidence="1">
    <name type="scientific">Klebsiella pneumoniae</name>
    <dbReference type="NCBI Taxonomy" id="573"/>
    <lineage>
        <taxon>Bacteria</taxon>
        <taxon>Pseudomonadati</taxon>
        <taxon>Pseudomonadota</taxon>
        <taxon>Gammaproteobacteria</taxon>
        <taxon>Enterobacterales</taxon>
        <taxon>Enterobacteriaceae</taxon>
        <taxon>Klebsiella/Raoultella group</taxon>
        <taxon>Klebsiella</taxon>
        <taxon>Klebsiella pneumoniae complex</taxon>
    </lineage>
</organism>
<dbReference type="EMBL" id="CAAHDE010000043">
    <property type="protein sequence ID" value="VGM49012.1"/>
    <property type="molecule type" value="Genomic_DNA"/>
</dbReference>
<sequence>MIIARHFDNQRPDQIAVIVPRHIQHLLRRNPVGIGANILLLLVSDGFCVTIHRAIDHHPDTAIDGGLEVKRGHKAIDGNILSCRAFPEFLNWLRRFFYISMDVLFEEIFINQVHHFPGVIEAVGAFQTLLELLITFFEVSENVVIEPGTPASVCAGEEIPVLFFLYVFGVASCHKILNLLISQFHLLPFHDR</sequence>
<evidence type="ECO:0000313" key="1">
    <source>
        <dbReference type="EMBL" id="VGM49012.1"/>
    </source>
</evidence>
<accession>A0A486VCM2</accession>
<name>A0A486VCM2_KLEPN</name>
<protein>
    <submittedName>
        <fullName evidence="1">Uncharacterized protein</fullName>
    </submittedName>
</protein>
<dbReference type="AlphaFoldDB" id="A0A486VCM2"/>
<reference evidence="1" key="1">
    <citation type="submission" date="2019-03" db="EMBL/GenBank/DDBJ databases">
        <authorList>
            <consortium name="Pathogen Informatics"/>
        </authorList>
    </citation>
    <scope>NUCLEOTIDE SEQUENCE</scope>
    <source>
        <strain evidence="1">5012STDY7626356</strain>
    </source>
</reference>
<gene>
    <name evidence="1" type="ORF">SAMEA4873557_05134</name>
</gene>
<proteinExistence type="predicted"/>